<dbReference type="OrthoDB" id="7874789at2"/>
<evidence type="ECO:0000256" key="5">
    <source>
        <dbReference type="ARBA" id="ARBA00023136"/>
    </source>
</evidence>
<feature type="transmembrane region" description="Helical" evidence="6">
    <location>
        <begin position="42"/>
        <end position="65"/>
    </location>
</feature>
<keyword evidence="8" id="KW-1185">Reference proteome</keyword>
<name>A0A552U8L5_9SPHN</name>
<dbReference type="Proteomes" id="UP000317894">
    <property type="component" value="Unassembled WGS sequence"/>
</dbReference>
<keyword evidence="4 6" id="KW-1133">Transmembrane helix</keyword>
<evidence type="ECO:0000256" key="3">
    <source>
        <dbReference type="ARBA" id="ARBA00022692"/>
    </source>
</evidence>
<dbReference type="GO" id="GO:0005886">
    <property type="term" value="C:plasma membrane"/>
    <property type="evidence" value="ECO:0007669"/>
    <property type="project" value="UniProtKB-SubCell"/>
</dbReference>
<dbReference type="PANTHER" id="PTHR30086">
    <property type="entry name" value="ARGININE EXPORTER PROTEIN ARGO"/>
    <property type="match status" value="1"/>
</dbReference>
<proteinExistence type="predicted"/>
<keyword evidence="5 6" id="KW-0472">Membrane</keyword>
<dbReference type="AlphaFoldDB" id="A0A552U8L5"/>
<dbReference type="GO" id="GO:0015171">
    <property type="term" value="F:amino acid transmembrane transporter activity"/>
    <property type="evidence" value="ECO:0007669"/>
    <property type="project" value="TreeGrafter"/>
</dbReference>
<feature type="transmembrane region" description="Helical" evidence="6">
    <location>
        <begin position="151"/>
        <end position="175"/>
    </location>
</feature>
<dbReference type="PANTHER" id="PTHR30086:SF20">
    <property type="entry name" value="ARGININE EXPORTER PROTEIN ARGO-RELATED"/>
    <property type="match status" value="1"/>
</dbReference>
<comment type="caution">
    <text evidence="7">The sequence shown here is derived from an EMBL/GenBank/DDBJ whole genome shotgun (WGS) entry which is preliminary data.</text>
</comment>
<accession>A0A552U8L5</accession>
<evidence type="ECO:0008006" key="9">
    <source>
        <dbReference type="Google" id="ProtNLM"/>
    </source>
</evidence>
<evidence type="ECO:0000313" key="7">
    <source>
        <dbReference type="EMBL" id="TRW14551.1"/>
    </source>
</evidence>
<reference evidence="7 8" key="1">
    <citation type="submission" date="2019-07" db="EMBL/GenBank/DDBJ databases">
        <title>Novel species isolated from glacier.</title>
        <authorList>
            <person name="Liu Q."/>
            <person name="Xin Y.-H."/>
        </authorList>
    </citation>
    <scope>NUCLEOTIDE SEQUENCE [LARGE SCALE GENOMIC DNA]</scope>
    <source>
        <strain evidence="7 8">LB1R16</strain>
    </source>
</reference>
<dbReference type="RefSeq" id="WP_144237756.1">
    <property type="nucleotide sequence ID" value="NZ_VJWA01000002.1"/>
</dbReference>
<feature type="transmembrane region" description="Helical" evidence="6">
    <location>
        <begin position="109"/>
        <end position="131"/>
    </location>
</feature>
<evidence type="ECO:0000256" key="2">
    <source>
        <dbReference type="ARBA" id="ARBA00022475"/>
    </source>
</evidence>
<evidence type="ECO:0000256" key="1">
    <source>
        <dbReference type="ARBA" id="ARBA00004651"/>
    </source>
</evidence>
<evidence type="ECO:0000256" key="4">
    <source>
        <dbReference type="ARBA" id="ARBA00022989"/>
    </source>
</evidence>
<dbReference type="Pfam" id="PF01810">
    <property type="entry name" value="LysE"/>
    <property type="match status" value="1"/>
</dbReference>
<feature type="transmembrane region" description="Helical" evidence="6">
    <location>
        <begin position="77"/>
        <end position="97"/>
    </location>
</feature>
<feature type="transmembrane region" description="Helical" evidence="6">
    <location>
        <begin position="6"/>
        <end position="30"/>
    </location>
</feature>
<evidence type="ECO:0000256" key="6">
    <source>
        <dbReference type="SAM" id="Phobius"/>
    </source>
</evidence>
<feature type="transmembrane region" description="Helical" evidence="6">
    <location>
        <begin position="187"/>
        <end position="210"/>
    </location>
</feature>
<dbReference type="InterPro" id="IPR001123">
    <property type="entry name" value="LeuE-type"/>
</dbReference>
<sequence length="212" mass="21743">MIDLASAHFPVGVAIGVAAAAPVGPINLLVIQRALGGERGAALLLGLGGALGDAVFAGVAAFGLAAVMRMLDVHEGLIRIIGGIVMLVFAVVIWRAAPRLGVIRSRSSAPRMAAAVFGMTLTNPATLFFFLGSFGAVRFAGIGHDTPLHLFNAGLVVAGVFLGSMLWWVIVSWGAMALRGRITDGHLVVLNHATAIVLALFGVVAVYLGVTA</sequence>
<comment type="subcellular location">
    <subcellularLocation>
        <location evidence="1">Cell membrane</location>
        <topology evidence="1">Multi-pass membrane protein</topology>
    </subcellularLocation>
</comment>
<evidence type="ECO:0000313" key="8">
    <source>
        <dbReference type="Proteomes" id="UP000317894"/>
    </source>
</evidence>
<gene>
    <name evidence="7" type="ORF">FMM06_12690</name>
</gene>
<keyword evidence="2" id="KW-1003">Cell membrane</keyword>
<dbReference type="EMBL" id="VJWA01000002">
    <property type="protein sequence ID" value="TRW14551.1"/>
    <property type="molecule type" value="Genomic_DNA"/>
</dbReference>
<keyword evidence="3 6" id="KW-0812">Transmembrane</keyword>
<protein>
    <recommendedName>
        <fullName evidence="9">Lysine transporter LysE</fullName>
    </recommendedName>
</protein>
<organism evidence="7 8">
    <name type="scientific">Glacieibacterium frigidum</name>
    <dbReference type="NCBI Taxonomy" id="2593303"/>
    <lineage>
        <taxon>Bacteria</taxon>
        <taxon>Pseudomonadati</taxon>
        <taxon>Pseudomonadota</taxon>
        <taxon>Alphaproteobacteria</taxon>
        <taxon>Sphingomonadales</taxon>
        <taxon>Sphingosinicellaceae</taxon>
        <taxon>Glacieibacterium</taxon>
    </lineage>
</organism>